<evidence type="ECO:0000256" key="1">
    <source>
        <dbReference type="ARBA" id="ARBA00007718"/>
    </source>
</evidence>
<protein>
    <recommendedName>
        <fullName evidence="9 10">Ferrochelatase</fullName>
        <ecNumber evidence="9 10">4.98.1.1</ecNumber>
    </recommendedName>
    <alternativeName>
        <fullName evidence="9">Heme synthase</fullName>
    </alternativeName>
    <alternativeName>
        <fullName evidence="9">Protoheme ferro-lyase</fullName>
    </alternativeName>
</protein>
<evidence type="ECO:0000256" key="4">
    <source>
        <dbReference type="ARBA" id="ARBA00023004"/>
    </source>
</evidence>
<dbReference type="GO" id="GO:0006783">
    <property type="term" value="P:heme biosynthetic process"/>
    <property type="evidence" value="ECO:0007669"/>
    <property type="project" value="UniProtKB-UniRule"/>
</dbReference>
<dbReference type="EC" id="4.98.1.1" evidence="9 10"/>
<dbReference type="GO" id="GO:0004325">
    <property type="term" value="F:ferrochelatase activity"/>
    <property type="evidence" value="ECO:0007669"/>
    <property type="project" value="UniProtKB-UniRule"/>
</dbReference>
<evidence type="ECO:0000256" key="8">
    <source>
        <dbReference type="ARBA" id="ARBA00024536"/>
    </source>
</evidence>
<evidence type="ECO:0000256" key="3">
    <source>
        <dbReference type="ARBA" id="ARBA00022723"/>
    </source>
</evidence>
<dbReference type="SUPFAM" id="SSF53800">
    <property type="entry name" value="Chelatase"/>
    <property type="match status" value="1"/>
</dbReference>
<gene>
    <name evidence="9" type="primary">hemH</name>
    <name evidence="11" type="ORF">HF682_09770</name>
</gene>
<keyword evidence="2 9" id="KW-0963">Cytoplasm</keyword>
<dbReference type="HAMAP" id="MF_00323">
    <property type="entry name" value="Ferrochelatase"/>
    <property type="match status" value="1"/>
</dbReference>
<reference evidence="11 12" key="1">
    <citation type="submission" date="2020-04" db="EMBL/GenBank/DDBJ databases">
        <title>Draft genome of Leeia sp. IMCC25680.</title>
        <authorList>
            <person name="Song J."/>
            <person name="Cho J.-C."/>
        </authorList>
    </citation>
    <scope>NUCLEOTIDE SEQUENCE [LARGE SCALE GENOMIC DNA]</scope>
    <source>
        <strain evidence="11 12">IMCC25680</strain>
    </source>
</reference>
<dbReference type="CDD" id="cd00419">
    <property type="entry name" value="Ferrochelatase_C"/>
    <property type="match status" value="1"/>
</dbReference>
<evidence type="ECO:0000256" key="6">
    <source>
        <dbReference type="ARBA" id="ARBA00023239"/>
    </source>
</evidence>
<evidence type="ECO:0000256" key="5">
    <source>
        <dbReference type="ARBA" id="ARBA00023133"/>
    </source>
</evidence>
<dbReference type="Gene3D" id="3.40.50.1400">
    <property type="match status" value="2"/>
</dbReference>
<comment type="pathway">
    <text evidence="9 10">Porphyrin-containing compound metabolism; protoheme biosynthesis; protoheme from protoporphyrin-IX: step 1/1.</text>
</comment>
<name>A0A847S6D4_9NEIS</name>
<keyword evidence="5 9" id="KW-0350">Heme biosynthesis</keyword>
<dbReference type="InterPro" id="IPR033659">
    <property type="entry name" value="Ferrochelatase_N"/>
</dbReference>
<dbReference type="Pfam" id="PF00762">
    <property type="entry name" value="Ferrochelatase"/>
    <property type="match status" value="1"/>
</dbReference>
<comment type="function">
    <text evidence="9 10">Catalyzes the ferrous insertion into protoporphyrin IX.</text>
</comment>
<dbReference type="Proteomes" id="UP000587991">
    <property type="component" value="Unassembled WGS sequence"/>
</dbReference>
<keyword evidence="7 9" id="KW-0627">Porphyrin biosynthesis</keyword>
<evidence type="ECO:0000313" key="12">
    <source>
        <dbReference type="Proteomes" id="UP000587991"/>
    </source>
</evidence>
<dbReference type="RefSeq" id="WP_168877114.1">
    <property type="nucleotide sequence ID" value="NZ_JABAIM010000002.1"/>
</dbReference>
<dbReference type="PROSITE" id="PS00534">
    <property type="entry name" value="FERROCHELATASE"/>
    <property type="match status" value="1"/>
</dbReference>
<dbReference type="GO" id="GO:0046872">
    <property type="term" value="F:metal ion binding"/>
    <property type="evidence" value="ECO:0007669"/>
    <property type="project" value="UniProtKB-KW"/>
</dbReference>
<comment type="catalytic activity">
    <reaction evidence="9 10">
        <text>heme b + 2 H(+) = protoporphyrin IX + Fe(2+)</text>
        <dbReference type="Rhea" id="RHEA:22584"/>
        <dbReference type="ChEBI" id="CHEBI:15378"/>
        <dbReference type="ChEBI" id="CHEBI:29033"/>
        <dbReference type="ChEBI" id="CHEBI:57306"/>
        <dbReference type="ChEBI" id="CHEBI:60344"/>
        <dbReference type="EC" id="4.98.1.1"/>
    </reaction>
</comment>
<evidence type="ECO:0000256" key="9">
    <source>
        <dbReference type="HAMAP-Rule" id="MF_00323"/>
    </source>
</evidence>
<dbReference type="InterPro" id="IPR001015">
    <property type="entry name" value="Ferrochelatase"/>
</dbReference>
<proteinExistence type="inferred from homology"/>
<comment type="catalytic activity">
    <reaction evidence="8">
        <text>Fe-coproporphyrin III + 2 H(+) = coproporphyrin III + Fe(2+)</text>
        <dbReference type="Rhea" id="RHEA:49572"/>
        <dbReference type="ChEBI" id="CHEBI:15378"/>
        <dbReference type="ChEBI" id="CHEBI:29033"/>
        <dbReference type="ChEBI" id="CHEBI:68438"/>
        <dbReference type="ChEBI" id="CHEBI:131725"/>
        <dbReference type="EC" id="4.99.1.9"/>
    </reaction>
    <physiologicalReaction direction="right-to-left" evidence="8">
        <dbReference type="Rhea" id="RHEA:49574"/>
    </physiologicalReaction>
</comment>
<evidence type="ECO:0000313" key="11">
    <source>
        <dbReference type="EMBL" id="NLR75444.1"/>
    </source>
</evidence>
<keyword evidence="12" id="KW-1185">Reference proteome</keyword>
<keyword evidence="4 9" id="KW-0408">Iron</keyword>
<dbReference type="InterPro" id="IPR019772">
    <property type="entry name" value="Ferrochelatase_AS"/>
</dbReference>
<dbReference type="EMBL" id="JABAIM010000002">
    <property type="protein sequence ID" value="NLR75444.1"/>
    <property type="molecule type" value="Genomic_DNA"/>
</dbReference>
<feature type="binding site" evidence="9">
    <location>
        <position position="292"/>
    </location>
    <ligand>
        <name>Fe(2+)</name>
        <dbReference type="ChEBI" id="CHEBI:29033"/>
    </ligand>
</feature>
<dbReference type="FunFam" id="3.40.50.1400:FF:000002">
    <property type="entry name" value="Ferrochelatase"/>
    <property type="match status" value="1"/>
</dbReference>
<dbReference type="NCBIfam" id="TIGR00109">
    <property type="entry name" value="hemH"/>
    <property type="match status" value="1"/>
</dbReference>
<dbReference type="AlphaFoldDB" id="A0A847S6D4"/>
<feature type="binding site" evidence="9">
    <location>
        <position position="211"/>
    </location>
    <ligand>
        <name>Fe(2+)</name>
        <dbReference type="ChEBI" id="CHEBI:29033"/>
    </ligand>
</feature>
<dbReference type="UniPathway" id="UPA00252">
    <property type="reaction ID" value="UER00325"/>
</dbReference>
<sequence>MSYPIAEPAFQHQNVARVGVLLVNLGTPEAPTPKALRPYLRQFLSDRRVIEIPRPVWWLILNAFILPFRPRKSAEKYATIWTPEGSPLKLHTEKQAKLLKGLLGDRLGDHVMVGWAMRYGKPAVADVLAEMKAKGCDRILLLPMYPQYAASSVGSAMDEVFRALQGMRNPPELRVIKHFHDEPAYIEALADKIRRHWALNGRGDHLLLSFHGVPRFTLDKGDPYHCECLKTGRLLREALGLPTEQVTVAFQSRFGKAEWLKPYVVDSLKKLGKAKVGKLDVICPGFVADCLETLEEIAMEGKATFLSAGGGEFRYIPCLNEDAPFIAALAGLAERHMQGWDLAKPDPAVLEQRRLQAKAAGAEA</sequence>
<accession>A0A847S6D4</accession>
<evidence type="ECO:0000256" key="10">
    <source>
        <dbReference type="RuleBase" id="RU000607"/>
    </source>
</evidence>
<dbReference type="PANTHER" id="PTHR11108:SF1">
    <property type="entry name" value="FERROCHELATASE, MITOCHONDRIAL"/>
    <property type="match status" value="1"/>
</dbReference>
<comment type="similarity">
    <text evidence="1 9 10">Belongs to the ferrochelatase family.</text>
</comment>
<dbReference type="GO" id="GO:0005737">
    <property type="term" value="C:cytoplasm"/>
    <property type="evidence" value="ECO:0007669"/>
    <property type="project" value="UniProtKB-SubCell"/>
</dbReference>
<dbReference type="CDD" id="cd03411">
    <property type="entry name" value="Ferrochelatase_N"/>
    <property type="match status" value="1"/>
</dbReference>
<organism evidence="11 12">
    <name type="scientific">Leeia aquatica</name>
    <dbReference type="NCBI Taxonomy" id="2725557"/>
    <lineage>
        <taxon>Bacteria</taxon>
        <taxon>Pseudomonadati</taxon>
        <taxon>Pseudomonadota</taxon>
        <taxon>Betaproteobacteria</taxon>
        <taxon>Neisseriales</taxon>
        <taxon>Leeiaceae</taxon>
        <taxon>Leeia</taxon>
    </lineage>
</organism>
<evidence type="ECO:0000256" key="2">
    <source>
        <dbReference type="ARBA" id="ARBA00022490"/>
    </source>
</evidence>
<evidence type="ECO:0000256" key="7">
    <source>
        <dbReference type="ARBA" id="ARBA00023244"/>
    </source>
</evidence>
<comment type="subcellular location">
    <subcellularLocation>
        <location evidence="9 10">Cytoplasm</location>
    </subcellularLocation>
</comment>
<comment type="caution">
    <text evidence="11">The sequence shown here is derived from an EMBL/GenBank/DDBJ whole genome shotgun (WGS) entry which is preliminary data.</text>
</comment>
<keyword evidence="3 9" id="KW-0479">Metal-binding</keyword>
<dbReference type="InterPro" id="IPR033644">
    <property type="entry name" value="Ferrochelatase_C"/>
</dbReference>
<dbReference type="PANTHER" id="PTHR11108">
    <property type="entry name" value="FERROCHELATASE"/>
    <property type="match status" value="1"/>
</dbReference>
<keyword evidence="6 9" id="KW-0456">Lyase</keyword>